<proteinExistence type="predicted"/>
<dbReference type="PANTHER" id="PTHR47150">
    <property type="entry name" value="OS12G0169200 PROTEIN"/>
    <property type="match status" value="1"/>
</dbReference>
<feature type="compositionally biased region" description="Basic and acidic residues" evidence="1">
    <location>
        <begin position="384"/>
        <end position="395"/>
    </location>
</feature>
<accession>A0AAD8QJB5</accession>
<dbReference type="AlphaFoldDB" id="A0AAD8QJB5"/>
<keyword evidence="3" id="KW-1185">Reference proteome</keyword>
<protein>
    <recommendedName>
        <fullName evidence="4">Transposon protein, putative, CACTA, En/Spm sub-class</fullName>
    </recommendedName>
</protein>
<reference evidence="2" key="1">
    <citation type="submission" date="2023-07" db="EMBL/GenBank/DDBJ databases">
        <title>A chromosome-level genome assembly of Lolium multiflorum.</title>
        <authorList>
            <person name="Chen Y."/>
            <person name="Copetti D."/>
            <person name="Kolliker R."/>
            <person name="Studer B."/>
        </authorList>
    </citation>
    <scope>NUCLEOTIDE SEQUENCE</scope>
    <source>
        <strain evidence="2">02402/16</strain>
        <tissue evidence="2">Leaf</tissue>
    </source>
</reference>
<evidence type="ECO:0000313" key="2">
    <source>
        <dbReference type="EMBL" id="KAK1603221.1"/>
    </source>
</evidence>
<feature type="compositionally biased region" description="Acidic residues" evidence="1">
    <location>
        <begin position="367"/>
        <end position="381"/>
    </location>
</feature>
<sequence length="401" mass="45982">MDYDEEEEQMFAELLEEETAAAAQDEEHLLILACLSGLYESVIGRRGGSAPGRRKCKPRQQMEGYCMLYADYFADDPLHGEAVFRRRFRMSRKLFLEIVYALRDYDSYFRCKFDCAGMVGFFALQKCTVAMWMLPYGAPGDSTDDYLRMAESTAFDCFYWFCRTVIAVFGDFYLRSPTVEDTAKILAINKARGFPGLLGSICSPVFSKLVEGHAPPVNFVINGRQYNKGYYLADDETDYYGVLQEVLELQYGTNKHGDSQAETCFYLEDTKFGDPWKVVQKFSHRHVYDVPELEDGNDDAFVRNEDAYQEDEGSVDHTFHDVVDLDEEAEVEAEEDDHRAAEVVRIHDARTIRELENGEDSPNVDMDMSEDELENQEDSVILEENIHDDEGKNSEEDSDLD</sequence>
<organism evidence="2 3">
    <name type="scientific">Lolium multiflorum</name>
    <name type="common">Italian ryegrass</name>
    <name type="synonym">Lolium perenne subsp. multiflorum</name>
    <dbReference type="NCBI Taxonomy" id="4521"/>
    <lineage>
        <taxon>Eukaryota</taxon>
        <taxon>Viridiplantae</taxon>
        <taxon>Streptophyta</taxon>
        <taxon>Embryophyta</taxon>
        <taxon>Tracheophyta</taxon>
        <taxon>Spermatophyta</taxon>
        <taxon>Magnoliopsida</taxon>
        <taxon>Liliopsida</taxon>
        <taxon>Poales</taxon>
        <taxon>Poaceae</taxon>
        <taxon>BOP clade</taxon>
        <taxon>Pooideae</taxon>
        <taxon>Poodae</taxon>
        <taxon>Poeae</taxon>
        <taxon>Poeae Chloroplast Group 2 (Poeae type)</taxon>
        <taxon>Loliodinae</taxon>
        <taxon>Loliinae</taxon>
        <taxon>Lolium</taxon>
    </lineage>
</organism>
<feature type="region of interest" description="Disordered" evidence="1">
    <location>
        <begin position="352"/>
        <end position="401"/>
    </location>
</feature>
<dbReference type="PANTHER" id="PTHR47150:SF5">
    <property type="entry name" value="OS07G0546750 PROTEIN"/>
    <property type="match status" value="1"/>
</dbReference>
<dbReference type="EMBL" id="JAUUTY010000100">
    <property type="protein sequence ID" value="KAK1603221.1"/>
    <property type="molecule type" value="Genomic_DNA"/>
</dbReference>
<gene>
    <name evidence="2" type="ORF">QYE76_018224</name>
</gene>
<dbReference type="Proteomes" id="UP001231189">
    <property type="component" value="Unassembled WGS sequence"/>
</dbReference>
<evidence type="ECO:0000313" key="3">
    <source>
        <dbReference type="Proteomes" id="UP001231189"/>
    </source>
</evidence>
<evidence type="ECO:0000256" key="1">
    <source>
        <dbReference type="SAM" id="MobiDB-lite"/>
    </source>
</evidence>
<dbReference type="Pfam" id="PF04827">
    <property type="entry name" value="Plant_tran"/>
    <property type="match status" value="1"/>
</dbReference>
<comment type="caution">
    <text evidence="2">The sequence shown here is derived from an EMBL/GenBank/DDBJ whole genome shotgun (WGS) entry which is preliminary data.</text>
</comment>
<name>A0AAD8QJB5_LOLMU</name>
<evidence type="ECO:0008006" key="4">
    <source>
        <dbReference type="Google" id="ProtNLM"/>
    </source>
</evidence>
<dbReference type="InterPro" id="IPR006912">
    <property type="entry name" value="Harbinger_derived_prot"/>
</dbReference>